<feature type="signal peptide" evidence="1">
    <location>
        <begin position="1"/>
        <end position="23"/>
    </location>
</feature>
<dbReference type="Pfam" id="PF09603">
    <property type="entry name" value="Fib_succ_major"/>
    <property type="match status" value="1"/>
</dbReference>
<evidence type="ECO:0000313" key="3">
    <source>
        <dbReference type="EMBL" id="PWJ58151.1"/>
    </source>
</evidence>
<reference evidence="3 4" key="1">
    <citation type="submission" date="2018-03" db="EMBL/GenBank/DDBJ databases">
        <title>Genomic Encyclopedia of Archaeal and Bacterial Type Strains, Phase II (KMG-II): from individual species to whole genera.</title>
        <authorList>
            <person name="Goeker M."/>
        </authorList>
    </citation>
    <scope>NUCLEOTIDE SEQUENCE [LARGE SCALE GENOMIC DNA]</scope>
    <source>
        <strain evidence="3 4">DSM 100346</strain>
    </source>
</reference>
<dbReference type="AlphaFoldDB" id="A0A316AKM8"/>
<feature type="chain" id="PRO_5016378468" evidence="1">
    <location>
        <begin position="24"/>
        <end position="219"/>
    </location>
</feature>
<evidence type="ECO:0000256" key="1">
    <source>
        <dbReference type="SAM" id="SignalP"/>
    </source>
</evidence>
<proteinExistence type="predicted"/>
<accession>A0A316AKM8</accession>
<dbReference type="NCBIfam" id="TIGR02145">
    <property type="entry name" value="Fib_succ_major"/>
    <property type="match status" value="1"/>
</dbReference>
<keyword evidence="1" id="KW-0732">Signal</keyword>
<feature type="domain" description="Fibrobacter succinogenes major paralogous" evidence="2">
    <location>
        <begin position="30"/>
        <end position="218"/>
    </location>
</feature>
<evidence type="ECO:0000259" key="2">
    <source>
        <dbReference type="Pfam" id="PF09603"/>
    </source>
</evidence>
<dbReference type="Proteomes" id="UP000245880">
    <property type="component" value="Unassembled WGS sequence"/>
</dbReference>
<dbReference type="EMBL" id="QGDT01000004">
    <property type="protein sequence ID" value="PWJ58151.1"/>
    <property type="molecule type" value="Genomic_DNA"/>
</dbReference>
<keyword evidence="4" id="KW-1185">Reference proteome</keyword>
<gene>
    <name evidence="3" type="ORF">CLV98_1048</name>
</gene>
<dbReference type="InterPro" id="IPR011871">
    <property type="entry name" value="Fib_succ_major"/>
</dbReference>
<sequence length="219" mass="24691">MKITHIVPLFLLPLLFSMIRNEAAFEAKSIKIGDQEWTAENLDVAKFRNGDPIPEASTFEEWEQACIDGSPAWCYYNNDPVKYKQMGKLYNYWAVSDKRKLAPEGWHVPTDAEWMKLAEHLGGEKLAGKSLKSAKGWKKSGQGSNKSGFNGLPAGYRSHEKPSYYGGPFFDMGAGAYWWSTTRYLVDNSISRKLSYDHSGLEKTSFVMTAGLSVRLLKD</sequence>
<dbReference type="RefSeq" id="WP_109674044.1">
    <property type="nucleotide sequence ID" value="NZ_QGDT01000004.1"/>
</dbReference>
<evidence type="ECO:0000313" key="4">
    <source>
        <dbReference type="Proteomes" id="UP000245880"/>
    </source>
</evidence>
<organism evidence="3 4">
    <name type="scientific">Dyadobacter jejuensis</name>
    <dbReference type="NCBI Taxonomy" id="1082580"/>
    <lineage>
        <taxon>Bacteria</taxon>
        <taxon>Pseudomonadati</taxon>
        <taxon>Bacteroidota</taxon>
        <taxon>Cytophagia</taxon>
        <taxon>Cytophagales</taxon>
        <taxon>Spirosomataceae</taxon>
        <taxon>Dyadobacter</taxon>
    </lineage>
</organism>
<dbReference type="OrthoDB" id="9805760at2"/>
<comment type="caution">
    <text evidence="3">The sequence shown here is derived from an EMBL/GenBank/DDBJ whole genome shotgun (WGS) entry which is preliminary data.</text>
</comment>
<protein>
    <submittedName>
        <fullName evidence="3">Uncharacterized protein (TIGR02145 family)</fullName>
    </submittedName>
</protein>
<name>A0A316AKM8_9BACT</name>